<organism evidence="8 9">
    <name type="scientific">Plantactinospora veratri</name>
    <dbReference type="NCBI Taxonomy" id="1436122"/>
    <lineage>
        <taxon>Bacteria</taxon>
        <taxon>Bacillati</taxon>
        <taxon>Actinomycetota</taxon>
        <taxon>Actinomycetes</taxon>
        <taxon>Micromonosporales</taxon>
        <taxon>Micromonosporaceae</taxon>
        <taxon>Plantactinospora</taxon>
    </lineage>
</organism>
<feature type="domain" description="Radical SAM core" evidence="7">
    <location>
        <begin position="75"/>
        <end position="306"/>
    </location>
</feature>
<dbReference type="SFLD" id="SFLDG01067">
    <property type="entry name" value="SPASM/twitch_domain_containing"/>
    <property type="match status" value="1"/>
</dbReference>
<sequence>MGQKVFVPLTIPQTSRDHLPQAPVIHRFQRGDEVVHYNAFTHNWLLRKAADPEPTQAELDTLSEVDWSFTPMDMLSDPHLMRVEVTQTCNFQCSYCIVFENNLAQLYEHMSADTARNLLQWYRENMMGGTVMLIGGEPTLNWDVCKIFLEGVPLDAGKELYTNGILLSDDDIAWLRDLNVEIRLSIDGFERHHRQRVNFAGETLYAQVLDRLAAMQRLGANVGVNCTVTPNNLPDLVDIHHYFVQELGIRHVNYSIPHTTVNSTVADGLDMDAYTAAMMEIYEDAKRNHVYVAQIMKRVAYIARKRFKAIGCTVIGPEVTFYPNGQRTLCTKLDSHPKTRVVTPQDIYDSLPFFQQDCRSCSAIGICGGGCYWDAQMRFDRFQDLRECDFQRQLLERMLWDVVDWTRSGDDFPVMLNDVFGTTMFGQRNAV</sequence>
<reference evidence="8 9" key="1">
    <citation type="submission" date="2024-01" db="EMBL/GenBank/DDBJ databases">
        <title>Genome insights into Plantactinospora veratri sp. nov.</title>
        <authorList>
            <person name="Wang L."/>
        </authorList>
    </citation>
    <scope>NUCLEOTIDE SEQUENCE [LARGE SCALE GENOMIC DNA]</scope>
    <source>
        <strain evidence="8 9">NEAU-FHS4</strain>
    </source>
</reference>
<keyword evidence="3" id="KW-0949">S-adenosyl-L-methionine</keyword>
<dbReference type="InterPro" id="IPR007197">
    <property type="entry name" value="rSAM"/>
</dbReference>
<dbReference type="EMBL" id="JAZGQL010000004">
    <property type="protein sequence ID" value="MEE6306371.1"/>
    <property type="molecule type" value="Genomic_DNA"/>
</dbReference>
<dbReference type="InterPro" id="IPR013785">
    <property type="entry name" value="Aldolase_TIM"/>
</dbReference>
<proteinExistence type="predicted"/>
<comment type="cofactor">
    <cofactor evidence="1">
        <name>[4Fe-4S] cluster</name>
        <dbReference type="ChEBI" id="CHEBI:49883"/>
    </cofactor>
</comment>
<evidence type="ECO:0000256" key="1">
    <source>
        <dbReference type="ARBA" id="ARBA00001966"/>
    </source>
</evidence>
<dbReference type="PANTHER" id="PTHR43273:SF8">
    <property type="entry name" value="RADICAL SAM DOMAIN PROTEIN"/>
    <property type="match status" value="1"/>
</dbReference>
<keyword evidence="6" id="KW-0411">Iron-sulfur</keyword>
<dbReference type="PROSITE" id="PS01305">
    <property type="entry name" value="MOAA_NIFB_PQQE"/>
    <property type="match status" value="1"/>
</dbReference>
<evidence type="ECO:0000256" key="3">
    <source>
        <dbReference type="ARBA" id="ARBA00022691"/>
    </source>
</evidence>
<comment type="caution">
    <text evidence="8">The sequence shown here is derived from an EMBL/GenBank/DDBJ whole genome shotgun (WGS) entry which is preliminary data.</text>
</comment>
<evidence type="ECO:0000256" key="5">
    <source>
        <dbReference type="ARBA" id="ARBA00023004"/>
    </source>
</evidence>
<dbReference type="PROSITE" id="PS51918">
    <property type="entry name" value="RADICAL_SAM"/>
    <property type="match status" value="1"/>
</dbReference>
<evidence type="ECO:0000259" key="7">
    <source>
        <dbReference type="PROSITE" id="PS51918"/>
    </source>
</evidence>
<keyword evidence="9" id="KW-1185">Reference proteome</keyword>
<dbReference type="InterPro" id="IPR058240">
    <property type="entry name" value="rSAM_sf"/>
</dbReference>
<dbReference type="Pfam" id="PF04055">
    <property type="entry name" value="Radical_SAM"/>
    <property type="match status" value="1"/>
</dbReference>
<evidence type="ECO:0000256" key="2">
    <source>
        <dbReference type="ARBA" id="ARBA00022485"/>
    </source>
</evidence>
<dbReference type="RefSeq" id="WP_331206719.1">
    <property type="nucleotide sequence ID" value="NZ_JAZGQL010000004.1"/>
</dbReference>
<dbReference type="SUPFAM" id="SSF102114">
    <property type="entry name" value="Radical SAM enzymes"/>
    <property type="match status" value="1"/>
</dbReference>
<evidence type="ECO:0000256" key="6">
    <source>
        <dbReference type="ARBA" id="ARBA00023014"/>
    </source>
</evidence>
<gene>
    <name evidence="8" type="ORF">V1634_05930</name>
</gene>
<evidence type="ECO:0000313" key="9">
    <source>
        <dbReference type="Proteomes" id="UP001339911"/>
    </source>
</evidence>
<dbReference type="SFLD" id="SFLDS00029">
    <property type="entry name" value="Radical_SAM"/>
    <property type="match status" value="1"/>
</dbReference>
<dbReference type="CDD" id="cd01335">
    <property type="entry name" value="Radical_SAM"/>
    <property type="match status" value="1"/>
</dbReference>
<keyword evidence="5" id="KW-0408">Iron</keyword>
<evidence type="ECO:0000256" key="4">
    <source>
        <dbReference type="ARBA" id="ARBA00022723"/>
    </source>
</evidence>
<evidence type="ECO:0000313" key="8">
    <source>
        <dbReference type="EMBL" id="MEE6306371.1"/>
    </source>
</evidence>
<dbReference type="InterPro" id="IPR000385">
    <property type="entry name" value="MoaA_NifB_PqqE_Fe-S-bd_CS"/>
</dbReference>
<accession>A0ABU7S8V3</accession>
<dbReference type="InterPro" id="IPR023867">
    <property type="entry name" value="Sulphatase_maturase_rSAM"/>
</dbReference>
<keyword evidence="4" id="KW-0479">Metal-binding</keyword>
<protein>
    <submittedName>
        <fullName evidence="8">Radical SAM protein</fullName>
    </submittedName>
</protein>
<dbReference type="Gene3D" id="3.20.20.70">
    <property type="entry name" value="Aldolase class I"/>
    <property type="match status" value="1"/>
</dbReference>
<keyword evidence="2" id="KW-0004">4Fe-4S</keyword>
<name>A0ABU7S8V3_9ACTN</name>
<dbReference type="PANTHER" id="PTHR43273">
    <property type="entry name" value="ANAEROBIC SULFATASE-MATURATING ENZYME HOMOLOG ASLB-RELATED"/>
    <property type="match status" value="1"/>
</dbReference>
<dbReference type="Proteomes" id="UP001339911">
    <property type="component" value="Unassembled WGS sequence"/>
</dbReference>